<evidence type="ECO:0000256" key="2">
    <source>
        <dbReference type="SAM" id="Phobius"/>
    </source>
</evidence>
<accession>A0A4U1CP12</accession>
<dbReference type="Proteomes" id="UP000307244">
    <property type="component" value="Unassembled WGS sequence"/>
</dbReference>
<dbReference type="RefSeq" id="WP_136835452.1">
    <property type="nucleotide sequence ID" value="NZ_SWBQ01000002.1"/>
</dbReference>
<evidence type="ECO:0000313" key="3">
    <source>
        <dbReference type="EMBL" id="TKC07185.1"/>
    </source>
</evidence>
<keyword evidence="1" id="KW-0175">Coiled coil</keyword>
<keyword evidence="2" id="KW-0472">Membrane</keyword>
<gene>
    <name evidence="3" type="ORF">FA047_07970</name>
</gene>
<feature type="transmembrane region" description="Helical" evidence="2">
    <location>
        <begin position="64"/>
        <end position="81"/>
    </location>
</feature>
<dbReference type="Pfam" id="PF10066">
    <property type="entry name" value="DUF2304"/>
    <property type="match status" value="1"/>
</dbReference>
<dbReference type="AlphaFoldDB" id="A0A4U1CP12"/>
<reference evidence="3 4" key="1">
    <citation type="submission" date="2019-04" db="EMBL/GenBank/DDBJ databases">
        <title>Pedobacter sp. RP-3-15 sp. nov., isolated from Arctic soil.</title>
        <authorList>
            <person name="Dahal R.H."/>
            <person name="Kim D.-U."/>
        </authorList>
    </citation>
    <scope>NUCLEOTIDE SEQUENCE [LARGE SCALE GENOMIC DNA]</scope>
    <source>
        <strain evidence="3 4">RP-3-15</strain>
    </source>
</reference>
<keyword evidence="2" id="KW-1133">Transmembrane helix</keyword>
<comment type="caution">
    <text evidence="3">The sequence shown here is derived from an EMBL/GenBank/DDBJ whole genome shotgun (WGS) entry which is preliminary data.</text>
</comment>
<feature type="coiled-coil region" evidence="1">
    <location>
        <begin position="77"/>
        <end position="104"/>
    </location>
</feature>
<organism evidence="3 4">
    <name type="scientific">Pedobacter frigoris</name>
    <dbReference type="NCBI Taxonomy" id="2571272"/>
    <lineage>
        <taxon>Bacteria</taxon>
        <taxon>Pseudomonadati</taxon>
        <taxon>Bacteroidota</taxon>
        <taxon>Sphingobacteriia</taxon>
        <taxon>Sphingobacteriales</taxon>
        <taxon>Sphingobacteriaceae</taxon>
        <taxon>Pedobacter</taxon>
    </lineage>
</organism>
<dbReference type="InterPro" id="IPR019277">
    <property type="entry name" value="DUF2304"/>
</dbReference>
<feature type="transmembrane region" description="Helical" evidence="2">
    <location>
        <begin position="26"/>
        <end position="44"/>
    </location>
</feature>
<evidence type="ECO:0000313" key="4">
    <source>
        <dbReference type="Proteomes" id="UP000307244"/>
    </source>
</evidence>
<evidence type="ECO:0000256" key="1">
    <source>
        <dbReference type="SAM" id="Coils"/>
    </source>
</evidence>
<protein>
    <submittedName>
        <fullName evidence="3">DUF2304 domain-containing protein</fullName>
    </submittedName>
</protein>
<dbReference type="EMBL" id="SWBQ01000002">
    <property type="protein sequence ID" value="TKC07185.1"/>
    <property type="molecule type" value="Genomic_DNA"/>
</dbReference>
<keyword evidence="2" id="KW-0812">Transmembrane</keyword>
<keyword evidence="4" id="KW-1185">Reference proteome</keyword>
<sequence>MLIKYLLSSIIISIGIYSWMKLQKTLLVRGLIFTTTLLFVVLVFIPQYTTIIANHFGVHRGVDFIFYLAFLFAYFCIIFLYKKNRRLEQKLAQLIRDIAIERAVNSNSKKL</sequence>
<name>A0A4U1CP12_9SPHI</name>
<proteinExistence type="predicted"/>